<dbReference type="PANTHER" id="PTHR43836:SF9">
    <property type="entry name" value="O-METHYLTRANSFERASE"/>
    <property type="match status" value="1"/>
</dbReference>
<evidence type="ECO:0000256" key="6">
    <source>
        <dbReference type="ARBA" id="ARBA00023453"/>
    </source>
</evidence>
<dbReference type="SUPFAM" id="SSF53335">
    <property type="entry name" value="S-adenosyl-L-methionine-dependent methyltransferases"/>
    <property type="match status" value="1"/>
</dbReference>
<keyword evidence="8" id="KW-0472">Membrane</keyword>
<feature type="region of interest" description="Disordered" evidence="7">
    <location>
        <begin position="38"/>
        <end position="57"/>
    </location>
</feature>
<proteinExistence type="inferred from homology"/>
<dbReference type="InterPro" id="IPR002935">
    <property type="entry name" value="SAM_O-MeTrfase"/>
</dbReference>
<evidence type="ECO:0000256" key="5">
    <source>
        <dbReference type="ARBA" id="ARBA00022939"/>
    </source>
</evidence>
<keyword evidence="8" id="KW-1133">Transmembrane helix</keyword>
<keyword evidence="4" id="KW-0949">S-adenosyl-L-methionine</keyword>
<name>A0A061RMU7_9CHLO</name>
<keyword evidence="5" id="KW-0128">Catecholamine metabolism</keyword>
<evidence type="ECO:0000256" key="4">
    <source>
        <dbReference type="ARBA" id="ARBA00022691"/>
    </source>
</evidence>
<dbReference type="GO" id="GO:0016206">
    <property type="term" value="F:catechol O-methyltransferase activity"/>
    <property type="evidence" value="ECO:0007669"/>
    <property type="project" value="UniProtKB-EC"/>
</dbReference>
<feature type="transmembrane region" description="Helical" evidence="8">
    <location>
        <begin position="75"/>
        <end position="97"/>
    </location>
</feature>
<dbReference type="PANTHER" id="PTHR43836">
    <property type="entry name" value="CATECHOL O-METHYLTRANSFERASE 1-RELATED"/>
    <property type="match status" value="1"/>
</dbReference>
<evidence type="ECO:0000256" key="2">
    <source>
        <dbReference type="ARBA" id="ARBA00022603"/>
    </source>
</evidence>
<evidence type="ECO:0000256" key="8">
    <source>
        <dbReference type="SAM" id="Phobius"/>
    </source>
</evidence>
<evidence type="ECO:0000313" key="9">
    <source>
        <dbReference type="EMBL" id="JAC71871.1"/>
    </source>
</evidence>
<dbReference type="InterPro" id="IPR029063">
    <property type="entry name" value="SAM-dependent_MTases_sf"/>
</dbReference>
<protein>
    <recommendedName>
        <fullName evidence="1">catechol O-methyltransferase</fullName>
        <ecNumber evidence="1">2.1.1.6</ecNumber>
    </recommendedName>
</protein>
<dbReference type="GO" id="GO:0006584">
    <property type="term" value="P:catecholamine metabolic process"/>
    <property type="evidence" value="ECO:0007669"/>
    <property type="project" value="UniProtKB-KW"/>
</dbReference>
<evidence type="ECO:0000256" key="7">
    <source>
        <dbReference type="SAM" id="MobiDB-lite"/>
    </source>
</evidence>
<feature type="non-terminal residue" evidence="9">
    <location>
        <position position="409"/>
    </location>
</feature>
<dbReference type="GO" id="GO:0032259">
    <property type="term" value="P:methylation"/>
    <property type="evidence" value="ECO:0007669"/>
    <property type="project" value="UniProtKB-KW"/>
</dbReference>
<dbReference type="Pfam" id="PF01596">
    <property type="entry name" value="Methyltransf_3"/>
    <property type="match status" value="1"/>
</dbReference>
<gene>
    <name evidence="9" type="primary">COMT</name>
    <name evidence="9" type="ORF">TSPGSL018_977</name>
</gene>
<keyword evidence="2 9" id="KW-0489">Methyltransferase</keyword>
<feature type="region of interest" description="Disordered" evidence="7">
    <location>
        <begin position="371"/>
        <end position="409"/>
    </location>
</feature>
<keyword evidence="8" id="KW-0812">Transmembrane</keyword>
<dbReference type="Gene3D" id="3.40.50.150">
    <property type="entry name" value="Vaccinia Virus protein VP39"/>
    <property type="match status" value="1"/>
</dbReference>
<feature type="compositionally biased region" description="Low complexity" evidence="7">
    <location>
        <begin position="371"/>
        <end position="385"/>
    </location>
</feature>
<accession>A0A061RMU7</accession>
<comment type="similarity">
    <text evidence="6">Belongs to the class I-like SAM-binding methyltransferase superfamily. Cation-dependent O-methyltransferase family.</text>
</comment>
<sequence length="409" mass="45867">CLRVCRPHLPRGSHRCGYRRTYFKSGLKKRAMFTVAAEQRRKAQKERTDEQRKMEDELKDPRTPFEYLLPRPLRLTVLGASAASCLIACLIGAAHLASEPSLAKADGGLQTLGVNLVGLLLFSGLFAADSSSAERRIEKRKRIREAQIEFGDREVYVNESGEKMSKLKEVDDDWILRRLERWGRRDQLPLVGPRKGAILQDLVREARPKTVVEVGSFIGYSAILIARALPPGSRLVSMESDLKFVLASKRFLWQASQGEANKAREEPIGKKVDVQWGRAQDRIPRLDGPIDFLFIDGRPREYLEYLKAAEPLLSPGAVVVADNAGVFADGGLKPYLEYVRTSPLYRTRFVESTFEWRDDIPDGLEVSEFLGAPGAQSGSSSAAPPYRQQTSCSHRAVASARTRARRRKK</sequence>
<organism evidence="9">
    <name type="scientific">Tetraselmis sp. GSL018</name>
    <dbReference type="NCBI Taxonomy" id="582737"/>
    <lineage>
        <taxon>Eukaryota</taxon>
        <taxon>Viridiplantae</taxon>
        <taxon>Chlorophyta</taxon>
        <taxon>core chlorophytes</taxon>
        <taxon>Chlorodendrophyceae</taxon>
        <taxon>Chlorodendrales</taxon>
        <taxon>Chlorodendraceae</taxon>
        <taxon>Tetraselmis</taxon>
    </lineage>
</organism>
<feature type="non-terminal residue" evidence="9">
    <location>
        <position position="1"/>
    </location>
</feature>
<reference evidence="9" key="1">
    <citation type="submission" date="2014-05" db="EMBL/GenBank/DDBJ databases">
        <title>The transcriptome of the halophilic microalga Tetraselmis sp. GSL018 isolated from the Great Salt Lake, Utah.</title>
        <authorList>
            <person name="Jinkerson R.E."/>
            <person name="D'Adamo S."/>
            <person name="Posewitz M.C."/>
        </authorList>
    </citation>
    <scope>NUCLEOTIDE SEQUENCE</scope>
    <source>
        <strain evidence="9">GSL018</strain>
    </source>
</reference>
<dbReference type="EMBL" id="GBEZ01014183">
    <property type="protein sequence ID" value="JAC71871.1"/>
    <property type="molecule type" value="Transcribed_RNA"/>
</dbReference>
<feature type="transmembrane region" description="Helical" evidence="8">
    <location>
        <begin position="109"/>
        <end position="128"/>
    </location>
</feature>
<evidence type="ECO:0000256" key="3">
    <source>
        <dbReference type="ARBA" id="ARBA00022679"/>
    </source>
</evidence>
<dbReference type="EC" id="2.1.1.6" evidence="1"/>
<dbReference type="AlphaFoldDB" id="A0A061RMU7"/>
<evidence type="ECO:0000256" key="1">
    <source>
        <dbReference type="ARBA" id="ARBA00012880"/>
    </source>
</evidence>
<keyword evidence="3 9" id="KW-0808">Transferase</keyword>
<dbReference type="PROSITE" id="PS51682">
    <property type="entry name" value="SAM_OMT_I"/>
    <property type="match status" value="1"/>
</dbReference>